<proteinExistence type="predicted"/>
<evidence type="ECO:0000256" key="1">
    <source>
        <dbReference type="SAM" id="Phobius"/>
    </source>
</evidence>
<gene>
    <name evidence="2" type="ORF">ACA1_231420</name>
</gene>
<accession>L8H939</accession>
<keyword evidence="1" id="KW-0472">Membrane</keyword>
<dbReference type="GeneID" id="14922594"/>
<protein>
    <submittedName>
        <fullName evidence="2">Uncharacterized protein</fullName>
    </submittedName>
</protein>
<keyword evidence="1" id="KW-0812">Transmembrane</keyword>
<dbReference type="VEuPathDB" id="AmoebaDB:ACA1_231420"/>
<feature type="transmembrane region" description="Helical" evidence="1">
    <location>
        <begin position="41"/>
        <end position="62"/>
    </location>
</feature>
<dbReference type="AlphaFoldDB" id="L8H939"/>
<organism evidence="2 3">
    <name type="scientific">Acanthamoeba castellanii (strain ATCC 30010 / Neff)</name>
    <dbReference type="NCBI Taxonomy" id="1257118"/>
    <lineage>
        <taxon>Eukaryota</taxon>
        <taxon>Amoebozoa</taxon>
        <taxon>Discosea</taxon>
        <taxon>Longamoebia</taxon>
        <taxon>Centramoebida</taxon>
        <taxon>Acanthamoebidae</taxon>
        <taxon>Acanthamoeba</taxon>
    </lineage>
</organism>
<dbReference type="RefSeq" id="XP_004346630.1">
    <property type="nucleotide sequence ID" value="XM_004346580.1"/>
</dbReference>
<evidence type="ECO:0000313" key="2">
    <source>
        <dbReference type="EMBL" id="ELR21685.1"/>
    </source>
</evidence>
<reference evidence="2 3" key="1">
    <citation type="journal article" date="2013" name="Genome Biol.">
        <title>Genome of Acanthamoeba castellanii highlights extensive lateral gene transfer and early evolution of tyrosine kinase signaling.</title>
        <authorList>
            <person name="Clarke M."/>
            <person name="Lohan A.J."/>
            <person name="Liu B."/>
            <person name="Lagkouvardos I."/>
            <person name="Roy S."/>
            <person name="Zafar N."/>
            <person name="Bertelli C."/>
            <person name="Schilde C."/>
            <person name="Kianianmomeni A."/>
            <person name="Burglin T.R."/>
            <person name="Frech C."/>
            <person name="Turcotte B."/>
            <person name="Kopec K.O."/>
            <person name="Synnott J.M."/>
            <person name="Choo C."/>
            <person name="Paponov I."/>
            <person name="Finkler A."/>
            <person name="Soon Heng Tan C."/>
            <person name="Hutchins A.P."/>
            <person name="Weinmeier T."/>
            <person name="Rattei T."/>
            <person name="Chu J.S."/>
            <person name="Gimenez G."/>
            <person name="Irimia M."/>
            <person name="Rigden D.J."/>
            <person name="Fitzpatrick D.A."/>
            <person name="Lorenzo-Morales J."/>
            <person name="Bateman A."/>
            <person name="Chiu C.H."/>
            <person name="Tang P."/>
            <person name="Hegemann P."/>
            <person name="Fromm H."/>
            <person name="Raoult D."/>
            <person name="Greub G."/>
            <person name="Miranda-Saavedra D."/>
            <person name="Chen N."/>
            <person name="Nash P."/>
            <person name="Ginger M.L."/>
            <person name="Horn M."/>
            <person name="Schaap P."/>
            <person name="Caler L."/>
            <person name="Loftus B."/>
        </authorList>
    </citation>
    <scope>NUCLEOTIDE SEQUENCE [LARGE SCALE GENOMIC DNA]</scope>
    <source>
        <strain evidence="2 3">Neff</strain>
    </source>
</reference>
<dbReference type="Proteomes" id="UP000011083">
    <property type="component" value="Unassembled WGS sequence"/>
</dbReference>
<keyword evidence="3" id="KW-1185">Reference proteome</keyword>
<evidence type="ECO:0000313" key="3">
    <source>
        <dbReference type="Proteomes" id="UP000011083"/>
    </source>
</evidence>
<keyword evidence="1" id="KW-1133">Transmembrane helix</keyword>
<name>L8H939_ACACF</name>
<dbReference type="EMBL" id="KB007901">
    <property type="protein sequence ID" value="ELR21685.1"/>
    <property type="molecule type" value="Genomic_DNA"/>
</dbReference>
<dbReference type="KEGG" id="acan:ACA1_231420"/>
<sequence>MKETLCHLCGHMLGTPCILRQKGTLHTMVKRKKVGVISTNIFPMSMSVSALMVIGGISLQVVTHGLNAYVQISL</sequence>